<feature type="transmembrane region" description="Helical" evidence="1">
    <location>
        <begin position="33"/>
        <end position="51"/>
    </location>
</feature>
<name>N1WU48_9FLAO</name>
<dbReference type="AlphaFoldDB" id="N1WU48"/>
<sequence length="464" mass="53785">MDSKAVHIFLRSLCVAVLCLLYYWIGYELDRTSFWLLFTLYTTAFSASYYLMQSGIKLNYLIALSFGLKLIFLFAVPELSQDFYRFIWDGMLTVKGYNPYLHLPVELMTTTEFNSESFNVLLYDKMGELSANNYSTYPPVAQLFYSLSYAIGGNNLLLNIIILRLINLVAELGILYVGLKILEQLKFPKVRILYFILNPLVILESTFSLHFEVVMLAFLALSLLYLYRSQLHLSAIGLAGAVAAKLMPLMFLPLLFSFFNKKGTVFNTQQLRRFFSFCIVSLISLVIAYSWLWDSELLSKNLATLSLYFSSFEFNASIYYVLRWIGYQWKDYNMIGLFGKVGSIVSLGYIVYLSLRYKKISFRTLLQHMLWASTLYYLFSTTVHPWYLMLPLFLGVFTKFNYMVVWSWLVFLSYAAYANANFEENSWLIALEYGILASIIVFEVLLKKKLFLGRSSSRVDKVDS</sequence>
<gene>
    <name evidence="2" type="ORF">pgond44_09226</name>
</gene>
<keyword evidence="3" id="KW-1185">Reference proteome</keyword>
<feature type="transmembrane region" description="Helical" evidence="1">
    <location>
        <begin position="156"/>
        <end position="179"/>
    </location>
</feature>
<feature type="transmembrane region" description="Helical" evidence="1">
    <location>
        <begin position="271"/>
        <end position="293"/>
    </location>
</feature>
<organism evidence="2 3">
    <name type="scientific">Psychroflexus gondwanensis ACAM 44</name>
    <dbReference type="NCBI Taxonomy" id="1189619"/>
    <lineage>
        <taxon>Bacteria</taxon>
        <taxon>Pseudomonadati</taxon>
        <taxon>Bacteroidota</taxon>
        <taxon>Flavobacteriia</taxon>
        <taxon>Flavobacteriales</taxon>
        <taxon>Flavobacteriaceae</taxon>
        <taxon>Psychroflexus</taxon>
    </lineage>
</organism>
<evidence type="ECO:0000313" key="3">
    <source>
        <dbReference type="Proteomes" id="UP000012317"/>
    </source>
</evidence>
<feature type="transmembrane region" description="Helical" evidence="1">
    <location>
        <begin position="233"/>
        <end position="259"/>
    </location>
</feature>
<feature type="transmembrane region" description="Helical" evidence="1">
    <location>
        <begin position="305"/>
        <end position="322"/>
    </location>
</feature>
<evidence type="ECO:0000313" key="2">
    <source>
        <dbReference type="EMBL" id="EMY80732.1"/>
    </source>
</evidence>
<dbReference type="Proteomes" id="UP000012317">
    <property type="component" value="Unassembled WGS sequence"/>
</dbReference>
<feature type="transmembrane region" description="Helical" evidence="1">
    <location>
        <begin position="58"/>
        <end position="76"/>
    </location>
</feature>
<keyword evidence="1" id="KW-0812">Transmembrane</keyword>
<accession>N1WU48</accession>
<comment type="caution">
    <text evidence="2">The sequence shown here is derived from an EMBL/GenBank/DDBJ whole genome shotgun (WGS) entry which is preliminary data.</text>
</comment>
<dbReference type="STRING" id="1189619.pgond44_09226"/>
<feature type="transmembrane region" description="Helical" evidence="1">
    <location>
        <begin position="375"/>
        <end position="393"/>
    </location>
</feature>
<evidence type="ECO:0000256" key="1">
    <source>
        <dbReference type="SAM" id="Phobius"/>
    </source>
</evidence>
<feature type="transmembrane region" description="Helical" evidence="1">
    <location>
        <begin position="426"/>
        <end position="446"/>
    </location>
</feature>
<protein>
    <submittedName>
        <fullName evidence="2">Glycosyltransferase ArnT-like protein</fullName>
    </submittedName>
</protein>
<feature type="transmembrane region" description="Helical" evidence="1">
    <location>
        <begin position="9"/>
        <end position="27"/>
    </location>
</feature>
<keyword evidence="1" id="KW-1133">Transmembrane helix</keyword>
<reference evidence="2 3" key="1">
    <citation type="journal article" date="2014" name="Genome Biol. Evol.">
        <title>Extensive gene acquisition in the extremely psychrophilic bacterial species Psychroflexus torquis and the link to sea-ice ecosystem specialism.</title>
        <authorList>
            <person name="Feng S."/>
            <person name="Powell S.M."/>
            <person name="Wilson R."/>
            <person name="Bowman J.P."/>
        </authorList>
    </citation>
    <scope>NUCLEOTIDE SEQUENCE [LARGE SCALE GENOMIC DNA]</scope>
    <source>
        <strain evidence="2 3">ACAM 44</strain>
    </source>
</reference>
<dbReference type="GO" id="GO:0016740">
    <property type="term" value="F:transferase activity"/>
    <property type="evidence" value="ECO:0007669"/>
    <property type="project" value="UniProtKB-KW"/>
</dbReference>
<dbReference type="Pfam" id="PF26314">
    <property type="entry name" value="MptA_B_family"/>
    <property type="match status" value="1"/>
</dbReference>
<keyword evidence="1" id="KW-0472">Membrane</keyword>
<feature type="transmembrane region" description="Helical" evidence="1">
    <location>
        <begin position="400"/>
        <end position="420"/>
    </location>
</feature>
<dbReference type="EMBL" id="APLF01000009">
    <property type="protein sequence ID" value="EMY80732.1"/>
    <property type="molecule type" value="Genomic_DNA"/>
</dbReference>
<keyword evidence="2" id="KW-0808">Transferase</keyword>
<feature type="transmembrane region" description="Helical" evidence="1">
    <location>
        <begin position="334"/>
        <end position="355"/>
    </location>
</feature>
<feature type="transmembrane region" description="Helical" evidence="1">
    <location>
        <begin position="200"/>
        <end position="227"/>
    </location>
</feature>
<dbReference type="eggNOG" id="COG1216">
    <property type="taxonomic scope" value="Bacteria"/>
</dbReference>
<proteinExistence type="predicted"/>